<organism evidence="1 2">
    <name type="scientific">Panagrolaimus sp. JU765</name>
    <dbReference type="NCBI Taxonomy" id="591449"/>
    <lineage>
        <taxon>Eukaryota</taxon>
        <taxon>Metazoa</taxon>
        <taxon>Ecdysozoa</taxon>
        <taxon>Nematoda</taxon>
        <taxon>Chromadorea</taxon>
        <taxon>Rhabditida</taxon>
        <taxon>Tylenchina</taxon>
        <taxon>Panagrolaimomorpha</taxon>
        <taxon>Panagrolaimoidea</taxon>
        <taxon>Panagrolaimidae</taxon>
        <taxon>Panagrolaimus</taxon>
    </lineage>
</organism>
<name>A0AC34RAG6_9BILA</name>
<dbReference type="Proteomes" id="UP000887576">
    <property type="component" value="Unplaced"/>
</dbReference>
<evidence type="ECO:0000313" key="2">
    <source>
        <dbReference type="WBParaSite" id="JU765_v2.g5113.t1"/>
    </source>
</evidence>
<proteinExistence type="predicted"/>
<sequence length="66" mass="7586">MKEYRLFIALYTSWDGLFAFCVGILMQPRLYFPSTGCIIQGIGRDVYLWLGPGFGEFLAKMTFHPT</sequence>
<accession>A0AC34RAG6</accession>
<evidence type="ECO:0000313" key="1">
    <source>
        <dbReference type="Proteomes" id="UP000887576"/>
    </source>
</evidence>
<reference evidence="2" key="1">
    <citation type="submission" date="2022-11" db="UniProtKB">
        <authorList>
            <consortium name="WormBaseParasite"/>
        </authorList>
    </citation>
    <scope>IDENTIFICATION</scope>
</reference>
<dbReference type="WBParaSite" id="JU765_v2.g5113.t1">
    <property type="protein sequence ID" value="JU765_v2.g5113.t1"/>
    <property type="gene ID" value="JU765_v2.g5113"/>
</dbReference>
<protein>
    <submittedName>
        <fullName evidence="2">Uncharacterized protein</fullName>
    </submittedName>
</protein>